<accession>A0ABY7V748</accession>
<dbReference type="Proteomes" id="UP001217044">
    <property type="component" value="Plasmid pDATS02"/>
</dbReference>
<sequence length="152" mass="16269">MRLIPAAPLPAAESVASWPVMVARLTAGQVVASQTFARLMVRAAVDTHGGFSDASSHYVIPQTGLYRLEGKVRVADGVMPAGASIGLGIDRGEWDSASFFWGTSSPSRQGVINQRVEYFAQGETICLFVYADHATQPTVSVTSAELTLDRIR</sequence>
<name>A0ABY7V748_9DEIO</name>
<geneLocation type="plasmid" evidence="1 2">
    <name>pDATS02</name>
</geneLocation>
<dbReference type="RefSeq" id="WP_273991429.1">
    <property type="nucleotide sequence ID" value="NZ_BAABQT010000016.1"/>
</dbReference>
<proteinExistence type="predicted"/>
<dbReference type="EMBL" id="CP115167">
    <property type="protein sequence ID" value="WDA60681.1"/>
    <property type="molecule type" value="Genomic_DNA"/>
</dbReference>
<keyword evidence="2" id="KW-1185">Reference proteome</keyword>
<keyword evidence="1" id="KW-0614">Plasmid</keyword>
<organism evidence="1 2">
    <name type="scientific">Deinococcus aquaticus</name>
    <dbReference type="NCBI Taxonomy" id="328692"/>
    <lineage>
        <taxon>Bacteria</taxon>
        <taxon>Thermotogati</taxon>
        <taxon>Deinococcota</taxon>
        <taxon>Deinococci</taxon>
        <taxon>Deinococcales</taxon>
        <taxon>Deinococcaceae</taxon>
        <taxon>Deinococcus</taxon>
    </lineage>
</organism>
<protein>
    <recommendedName>
        <fullName evidence="3">C1q domain-containing protein</fullName>
    </recommendedName>
</protein>
<evidence type="ECO:0000313" key="2">
    <source>
        <dbReference type="Proteomes" id="UP001217044"/>
    </source>
</evidence>
<gene>
    <name evidence="1" type="ORF">M8445_17080</name>
</gene>
<evidence type="ECO:0008006" key="3">
    <source>
        <dbReference type="Google" id="ProtNLM"/>
    </source>
</evidence>
<evidence type="ECO:0000313" key="1">
    <source>
        <dbReference type="EMBL" id="WDA60681.1"/>
    </source>
</evidence>
<reference evidence="1 2" key="1">
    <citation type="submission" date="2022-12" db="EMBL/GenBank/DDBJ databases">
        <title>Genome Sequence of Deinococcus aquaticus Type Strain PB314.</title>
        <authorList>
            <person name="Albert C."/>
            <person name="Hill J."/>
            <person name="Boren L."/>
            <person name="Scholz-Ng S."/>
            <person name="Fatema N."/>
            <person name="Grosso R."/>
            <person name="Soboslay E."/>
            <person name="Tuohy J."/>
        </authorList>
    </citation>
    <scope>NUCLEOTIDE SEQUENCE [LARGE SCALE GENOMIC DNA]</scope>
    <source>
        <strain evidence="1 2">PB-314</strain>
        <plasmid evidence="1 2">pDATS02</plasmid>
    </source>
</reference>